<dbReference type="AlphaFoldDB" id="A0AAD6YS63"/>
<protein>
    <submittedName>
        <fullName evidence="2">Uncharacterized protein</fullName>
    </submittedName>
</protein>
<evidence type="ECO:0000313" key="2">
    <source>
        <dbReference type="EMBL" id="KAJ7228278.1"/>
    </source>
</evidence>
<keyword evidence="3" id="KW-1185">Reference proteome</keyword>
<sequence>MSFTSLTGFAVLENPHTIPKTKTVVFDLQMFLIFGGCFGRLSYSVIIQPARTTPSIEVYSQKLTPVDYYHIVDDIIWLAPLGTPEDFELRHHSYVTVCGLPANIEKDDKTFEIHAEQYISATKATNSIFPVKCHFPNTPRWKVKPLPSKGKTVCIEGLLTGIERNDDRTVKYFIVDLEKVTFLGNISGIPKAQESPTKLVSAGTSASLKFTGFSGTEKSKASSSKKRKITADDTDSDKGEGTSNCRRVILKT</sequence>
<proteinExistence type="predicted"/>
<evidence type="ECO:0000256" key="1">
    <source>
        <dbReference type="SAM" id="MobiDB-lite"/>
    </source>
</evidence>
<dbReference type="Proteomes" id="UP001219525">
    <property type="component" value="Unassembled WGS sequence"/>
</dbReference>
<reference evidence="2" key="1">
    <citation type="submission" date="2023-03" db="EMBL/GenBank/DDBJ databases">
        <title>Massive genome expansion in bonnet fungi (Mycena s.s.) driven by repeated elements and novel gene families across ecological guilds.</title>
        <authorList>
            <consortium name="Lawrence Berkeley National Laboratory"/>
            <person name="Harder C.B."/>
            <person name="Miyauchi S."/>
            <person name="Viragh M."/>
            <person name="Kuo A."/>
            <person name="Thoen E."/>
            <person name="Andreopoulos B."/>
            <person name="Lu D."/>
            <person name="Skrede I."/>
            <person name="Drula E."/>
            <person name="Henrissat B."/>
            <person name="Morin E."/>
            <person name="Kohler A."/>
            <person name="Barry K."/>
            <person name="LaButti K."/>
            <person name="Morin E."/>
            <person name="Salamov A."/>
            <person name="Lipzen A."/>
            <person name="Mereny Z."/>
            <person name="Hegedus B."/>
            <person name="Baldrian P."/>
            <person name="Stursova M."/>
            <person name="Weitz H."/>
            <person name="Taylor A."/>
            <person name="Grigoriev I.V."/>
            <person name="Nagy L.G."/>
            <person name="Martin F."/>
            <person name="Kauserud H."/>
        </authorList>
    </citation>
    <scope>NUCLEOTIDE SEQUENCE</scope>
    <source>
        <strain evidence="2">9144</strain>
    </source>
</reference>
<gene>
    <name evidence="2" type="ORF">GGX14DRAFT_612025</name>
</gene>
<evidence type="ECO:0000313" key="3">
    <source>
        <dbReference type="Proteomes" id="UP001219525"/>
    </source>
</evidence>
<organism evidence="2 3">
    <name type="scientific">Mycena pura</name>
    <dbReference type="NCBI Taxonomy" id="153505"/>
    <lineage>
        <taxon>Eukaryota</taxon>
        <taxon>Fungi</taxon>
        <taxon>Dikarya</taxon>
        <taxon>Basidiomycota</taxon>
        <taxon>Agaricomycotina</taxon>
        <taxon>Agaricomycetes</taxon>
        <taxon>Agaricomycetidae</taxon>
        <taxon>Agaricales</taxon>
        <taxon>Marasmiineae</taxon>
        <taxon>Mycenaceae</taxon>
        <taxon>Mycena</taxon>
    </lineage>
</organism>
<feature type="region of interest" description="Disordered" evidence="1">
    <location>
        <begin position="210"/>
        <end position="244"/>
    </location>
</feature>
<comment type="caution">
    <text evidence="2">The sequence shown here is derived from an EMBL/GenBank/DDBJ whole genome shotgun (WGS) entry which is preliminary data.</text>
</comment>
<accession>A0AAD6YS63</accession>
<dbReference type="EMBL" id="JARJCW010000002">
    <property type="protein sequence ID" value="KAJ7228278.1"/>
    <property type="molecule type" value="Genomic_DNA"/>
</dbReference>
<name>A0AAD6YS63_9AGAR</name>